<comment type="caution">
    <text evidence="1">The sequence shown here is derived from an EMBL/GenBank/DDBJ whole genome shotgun (WGS) entry which is preliminary data.</text>
</comment>
<dbReference type="EMBL" id="PYNS01000033">
    <property type="protein sequence ID" value="PSV07548.1"/>
    <property type="molecule type" value="Genomic_DNA"/>
</dbReference>
<proteinExistence type="predicted"/>
<sequence>MGDPDSSEFSDGYTIWKYSLQKPWVGFIPHYLAFNKNNELVSWKANVNEYYQNQSLWLDSLPKQHNINVNGNVNHNVNGTLTIQ</sequence>
<evidence type="ECO:0000313" key="2">
    <source>
        <dbReference type="Proteomes" id="UP000240530"/>
    </source>
</evidence>
<accession>A0A2T3KQ67</accession>
<name>A0A2T3KQ67_PHOLD</name>
<evidence type="ECO:0000313" key="1">
    <source>
        <dbReference type="EMBL" id="PSV07548.1"/>
    </source>
</evidence>
<reference evidence="1 2" key="1">
    <citation type="submission" date="2018-03" db="EMBL/GenBank/DDBJ databases">
        <title>Whole genome sequencing of Histamine producing bacteria.</title>
        <authorList>
            <person name="Butler K."/>
        </authorList>
    </citation>
    <scope>NUCLEOTIDE SEQUENCE [LARGE SCALE GENOMIC DNA]</scope>
    <source>
        <strain evidence="1 2">Res.4.1</strain>
    </source>
</reference>
<dbReference type="Proteomes" id="UP000240530">
    <property type="component" value="Unassembled WGS sequence"/>
</dbReference>
<organism evidence="1 2">
    <name type="scientific">Photobacterium leiognathi subsp. mandapamensis</name>
    <name type="common">Photobacterium mandapamensis</name>
    <dbReference type="NCBI Taxonomy" id="48408"/>
    <lineage>
        <taxon>Bacteria</taxon>
        <taxon>Pseudomonadati</taxon>
        <taxon>Pseudomonadota</taxon>
        <taxon>Gammaproteobacteria</taxon>
        <taxon>Vibrionales</taxon>
        <taxon>Vibrionaceae</taxon>
        <taxon>Photobacterium</taxon>
    </lineage>
</organism>
<protein>
    <submittedName>
        <fullName evidence="1">Uncharacterized protein</fullName>
    </submittedName>
</protein>
<gene>
    <name evidence="1" type="ORF">C0W93_19680</name>
</gene>
<dbReference type="AlphaFoldDB" id="A0A2T3KQ67"/>